<gene>
    <name evidence="1" type="ordered locus">Strop_1192</name>
</gene>
<protein>
    <recommendedName>
        <fullName evidence="3">[acyl-carrier-protein] S-malonyltransferase</fullName>
    </recommendedName>
</protein>
<evidence type="ECO:0008006" key="3">
    <source>
        <dbReference type="Google" id="ProtNLM"/>
    </source>
</evidence>
<dbReference type="Pfam" id="PF23716">
    <property type="entry name" value="DUF7158"/>
    <property type="match status" value="1"/>
</dbReference>
<reference evidence="2" key="1">
    <citation type="journal article" date="2007" name="Proc. Natl. Acad. Sci. U.S.A.">
        <title>Genome sequencing reveals complex secondary metabolome in the marine actinomycete Salinispora tropica.</title>
        <authorList>
            <person name="Udwary D.W."/>
            <person name="Zeigler L."/>
            <person name="Asolkar R.N."/>
            <person name="Singan V."/>
            <person name="Lapidus A."/>
            <person name="Fenical W."/>
            <person name="Jensen P.R."/>
            <person name="Moore B.S."/>
        </authorList>
    </citation>
    <scope>NUCLEOTIDE SEQUENCE [LARGE SCALE GENOMIC DNA]</scope>
    <source>
        <strain evidence="2">ATCC BAA-916 / DSM 44818 / CNB-440</strain>
    </source>
</reference>
<dbReference type="AlphaFoldDB" id="A4X462"/>
<dbReference type="KEGG" id="stp:Strop_1192"/>
<name>A4X462_SALTO</name>
<keyword evidence="2" id="KW-1185">Reference proteome</keyword>
<dbReference type="eggNOG" id="ENOG5032WQQ">
    <property type="taxonomic scope" value="Bacteria"/>
</dbReference>
<dbReference type="EMBL" id="CP000667">
    <property type="protein sequence ID" value="ABP53662.1"/>
    <property type="molecule type" value="Genomic_DNA"/>
</dbReference>
<dbReference type="InterPro" id="IPR055582">
    <property type="entry name" value="DUF7158"/>
</dbReference>
<dbReference type="RefSeq" id="WP_011905094.1">
    <property type="nucleotide sequence ID" value="NC_009380.1"/>
</dbReference>
<evidence type="ECO:0000313" key="1">
    <source>
        <dbReference type="EMBL" id="ABP53662.1"/>
    </source>
</evidence>
<sequence>MTTAQLDESVLGWLDGRPLDRTELDRRLAALRGGLRSSALPVPGSAEDRQLTRWVAQVILTEQLCVAEAEARGLDVADAPLVRLDQLAAVEFGSITAAAFEGCAAVRALYAELTAEVTAPAAQVAAYRAATAQRPAGVVWQLSSADGDFEATPDSLPAGLAEALRSATPGETVTVGSWTVVLRGRREPVDPALDPTDRINDSARRVEFVRWLDHARAHRLRLVPGLEHPGDPNQPDNYHRH</sequence>
<dbReference type="PATRIC" id="fig|369723.5.peg.1214"/>
<dbReference type="HOGENOM" id="CLU_107560_0_0_11"/>
<evidence type="ECO:0000313" key="2">
    <source>
        <dbReference type="Proteomes" id="UP000000235"/>
    </source>
</evidence>
<dbReference type="Proteomes" id="UP000000235">
    <property type="component" value="Chromosome"/>
</dbReference>
<dbReference type="STRING" id="369723.Strop_1192"/>
<organism evidence="1 2">
    <name type="scientific">Salinispora tropica (strain ATCC BAA-916 / DSM 44818 / JCM 13857 / NBRC 105044 / CNB-440)</name>
    <dbReference type="NCBI Taxonomy" id="369723"/>
    <lineage>
        <taxon>Bacteria</taxon>
        <taxon>Bacillati</taxon>
        <taxon>Actinomycetota</taxon>
        <taxon>Actinomycetes</taxon>
        <taxon>Micromonosporales</taxon>
        <taxon>Micromonosporaceae</taxon>
        <taxon>Salinispora</taxon>
    </lineage>
</organism>
<proteinExistence type="predicted"/>
<accession>A4X462</accession>